<dbReference type="InterPro" id="IPR008914">
    <property type="entry name" value="PEBP"/>
</dbReference>
<protein>
    <submittedName>
        <fullName evidence="1">Uncharacterized protein</fullName>
    </submittedName>
</protein>
<dbReference type="InterPro" id="IPR035810">
    <property type="entry name" value="PEBP_euk"/>
</dbReference>
<name>A0A8K0CXI2_IGNLU</name>
<keyword evidence="2" id="KW-1185">Reference proteome</keyword>
<dbReference type="Proteomes" id="UP000801492">
    <property type="component" value="Unassembled WGS sequence"/>
</dbReference>
<dbReference type="EMBL" id="VTPC01005812">
    <property type="protein sequence ID" value="KAF2895553.1"/>
    <property type="molecule type" value="Genomic_DNA"/>
</dbReference>
<accession>A0A8K0CXI2</accession>
<dbReference type="CDD" id="cd00866">
    <property type="entry name" value="PEBP_euk"/>
    <property type="match status" value="1"/>
</dbReference>
<dbReference type="AlphaFoldDB" id="A0A8K0CXI2"/>
<organism evidence="1 2">
    <name type="scientific">Ignelater luminosus</name>
    <name type="common">Cucubano</name>
    <name type="synonym">Pyrophorus luminosus</name>
    <dbReference type="NCBI Taxonomy" id="2038154"/>
    <lineage>
        <taxon>Eukaryota</taxon>
        <taxon>Metazoa</taxon>
        <taxon>Ecdysozoa</taxon>
        <taxon>Arthropoda</taxon>
        <taxon>Hexapoda</taxon>
        <taxon>Insecta</taxon>
        <taxon>Pterygota</taxon>
        <taxon>Neoptera</taxon>
        <taxon>Endopterygota</taxon>
        <taxon>Coleoptera</taxon>
        <taxon>Polyphaga</taxon>
        <taxon>Elateriformia</taxon>
        <taxon>Elateroidea</taxon>
        <taxon>Elateridae</taxon>
        <taxon>Agrypninae</taxon>
        <taxon>Pyrophorini</taxon>
        <taxon>Ignelater</taxon>
    </lineage>
</organism>
<proteinExistence type="predicted"/>
<evidence type="ECO:0000313" key="2">
    <source>
        <dbReference type="Proteomes" id="UP000801492"/>
    </source>
</evidence>
<comment type="caution">
    <text evidence="1">The sequence shown here is derived from an EMBL/GenBank/DDBJ whole genome shotgun (WGS) entry which is preliminary data.</text>
</comment>
<dbReference type="Pfam" id="PF01161">
    <property type="entry name" value="PBP"/>
    <property type="match status" value="1"/>
</dbReference>
<dbReference type="OrthoDB" id="2506647at2759"/>
<dbReference type="SUPFAM" id="SSF49777">
    <property type="entry name" value="PEBP-like"/>
    <property type="match status" value="1"/>
</dbReference>
<dbReference type="Gene3D" id="3.90.280.10">
    <property type="entry name" value="PEBP-like"/>
    <property type="match status" value="1"/>
</dbReference>
<dbReference type="PANTHER" id="PTHR11362">
    <property type="entry name" value="PHOSPHATIDYLETHANOLAMINE-BINDING PROTEIN"/>
    <property type="match status" value="1"/>
</dbReference>
<gene>
    <name evidence="1" type="ORF">ILUMI_10617</name>
</gene>
<dbReference type="InterPro" id="IPR036610">
    <property type="entry name" value="PEBP-like_sf"/>
</dbReference>
<dbReference type="PANTHER" id="PTHR11362:SF82">
    <property type="entry name" value="PHOSPHATIDYLETHANOLAMINE-BINDING PROTEIN 4"/>
    <property type="match status" value="1"/>
</dbReference>
<reference evidence="1" key="1">
    <citation type="submission" date="2019-08" db="EMBL/GenBank/DDBJ databases">
        <title>The genome of the North American firefly Photinus pyralis.</title>
        <authorList>
            <consortium name="Photinus pyralis genome working group"/>
            <person name="Fallon T.R."/>
            <person name="Sander Lower S.E."/>
            <person name="Weng J.-K."/>
        </authorList>
    </citation>
    <scope>NUCLEOTIDE SEQUENCE</scope>
    <source>
        <strain evidence="1">TRF0915ILg1</strain>
        <tissue evidence="1">Whole body</tissue>
    </source>
</reference>
<sequence>MICDVFIANKIVPDVIDVAPLEKLEVSYLKSNKKIDLGNELKPIDTSEPPAISYEADSDSFYTLMMVDPDAPNRKIPIFGEWNHWLIVNIPGTELKDGETIREYLKCGPPPLTGLHRYVFLLFKQADKINFNEPHSSDTYIFRARFSTKKFIKKYNLGNPIAGNFFLAQH</sequence>
<evidence type="ECO:0000313" key="1">
    <source>
        <dbReference type="EMBL" id="KAF2895553.1"/>
    </source>
</evidence>